<evidence type="ECO:0000256" key="1">
    <source>
        <dbReference type="SAM" id="MobiDB-lite"/>
    </source>
</evidence>
<organism evidence="2 3">
    <name type="scientific">Streptomyces andamanensis</name>
    <dbReference type="NCBI Taxonomy" id="1565035"/>
    <lineage>
        <taxon>Bacteria</taxon>
        <taxon>Bacillati</taxon>
        <taxon>Actinomycetota</taxon>
        <taxon>Actinomycetes</taxon>
        <taxon>Kitasatosporales</taxon>
        <taxon>Streptomycetaceae</taxon>
        <taxon>Streptomyces</taxon>
    </lineage>
</organism>
<keyword evidence="3" id="KW-1185">Reference proteome</keyword>
<dbReference type="Proteomes" id="UP001595824">
    <property type="component" value="Unassembled WGS sequence"/>
</dbReference>
<evidence type="ECO:0000313" key="2">
    <source>
        <dbReference type="EMBL" id="MFC4328324.1"/>
    </source>
</evidence>
<reference evidence="3" key="1">
    <citation type="journal article" date="2019" name="Int. J. Syst. Evol. Microbiol.">
        <title>The Global Catalogue of Microorganisms (GCM) 10K type strain sequencing project: providing services to taxonomists for standard genome sequencing and annotation.</title>
        <authorList>
            <consortium name="The Broad Institute Genomics Platform"/>
            <consortium name="The Broad Institute Genome Sequencing Center for Infectious Disease"/>
            <person name="Wu L."/>
            <person name="Ma J."/>
        </authorList>
    </citation>
    <scope>NUCLEOTIDE SEQUENCE [LARGE SCALE GENOMIC DNA]</scope>
    <source>
        <strain evidence="3">PCU 347</strain>
    </source>
</reference>
<feature type="compositionally biased region" description="Basic and acidic residues" evidence="1">
    <location>
        <begin position="13"/>
        <end position="23"/>
    </location>
</feature>
<dbReference type="RefSeq" id="WP_381738498.1">
    <property type="nucleotide sequence ID" value="NZ_JBHSDP010000011.1"/>
</dbReference>
<proteinExistence type="predicted"/>
<comment type="caution">
    <text evidence="2">The sequence shown here is derived from an EMBL/GenBank/DDBJ whole genome shotgun (WGS) entry which is preliminary data.</text>
</comment>
<accession>A0ABV8TCU3</accession>
<protein>
    <submittedName>
        <fullName evidence="2">Uncharacterized protein</fullName>
    </submittedName>
</protein>
<gene>
    <name evidence="2" type="ORF">ACFPC0_10850</name>
</gene>
<feature type="region of interest" description="Disordered" evidence="1">
    <location>
        <begin position="1"/>
        <end position="23"/>
    </location>
</feature>
<dbReference type="EMBL" id="JBHSDP010000011">
    <property type="protein sequence ID" value="MFC4328324.1"/>
    <property type="molecule type" value="Genomic_DNA"/>
</dbReference>
<sequence>MMPTPREPITLAEDGRDMWDRQPGESAKRWGQFCVYRDLGRTRTLKRVAERLNVTHRTAQQYSHTFRWGTRAEAFDRHMDEQWVNAIKERQRRMVQDHLKLAGEFHTKAMDAIQSLIGQNLNATETVRVATAYSQLIRFALGEPDQNVAITGRAGQPPVRFSHVPADENALRAELEEAVQQLARKHATSGQVDPYAVLDLPE</sequence>
<evidence type="ECO:0000313" key="3">
    <source>
        <dbReference type="Proteomes" id="UP001595824"/>
    </source>
</evidence>
<name>A0ABV8TCU3_9ACTN</name>